<evidence type="ECO:0000313" key="7">
    <source>
        <dbReference type="Proteomes" id="UP001365542"/>
    </source>
</evidence>
<feature type="compositionally biased region" description="Basic and acidic residues" evidence="4">
    <location>
        <begin position="286"/>
        <end position="307"/>
    </location>
</feature>
<protein>
    <recommendedName>
        <fullName evidence="5">RFTS domain-containing protein</fullName>
    </recommendedName>
</protein>
<accession>A0AAV9X1S8</accession>
<feature type="compositionally biased region" description="Pro residues" evidence="4">
    <location>
        <begin position="247"/>
        <end position="261"/>
    </location>
</feature>
<feature type="compositionally biased region" description="Pro residues" evidence="4">
    <location>
        <begin position="395"/>
        <end position="405"/>
    </location>
</feature>
<feature type="compositionally biased region" description="Low complexity" evidence="4">
    <location>
        <begin position="266"/>
        <end position="279"/>
    </location>
</feature>
<name>A0AAV9X1S8_9PEZI</name>
<feature type="coiled-coil region" evidence="3">
    <location>
        <begin position="716"/>
        <end position="743"/>
    </location>
</feature>
<feature type="coiled-coil region" evidence="3">
    <location>
        <begin position="211"/>
        <end position="238"/>
    </location>
</feature>
<sequence>MPPPRIMLELSVFMEQNPNELHYMQWPTCDLYDAIVWSPKSSHEGYLIDLLDVLEKGPFNVKGTIKTIPDDLKEFALKPDLANQEIQVANVRRWSIERLSDEKIVIWALGNAAWYGIHPASDYREIYNIMLQKAAIYNFIADKYGHISSKGARVKTAMSQLYLEMSENPVLGTPKDCERLVETHRRFIIAQLLEETMHAKYKRTPFWGYMSENHADEIEEIETTIMKVQHELENQDKRKAERLTEKYPPPPPPESPSPPPRRTTRNRSGTTSSGGSETGKSSKRKSRDDSTDEPGRRRRKTGSDRPTRKPTLGKTTIVRLAQKSRRSDRIITASSPSPEPAPLGSHQKLVLSGRVTRLTRSSQASPSSAASPPSPMEYDFVPPGIEKPTIDKPVPKPIEPPPPKPSVDTLKELIKVKTNAVPANKLSRLPGSRPSSKSITPPTKKVTRSVAAATPPDPIPSTSQPTTKPSKKNPKKAQVSSTAVIPLDENHPGYDDLRDQAISKLTQLHSLYQKCSKAENGSDYEKLMELADENTEWRRQHGLKPVYIDVIYATGYYTDEIKDSSLVRRVPGTEYLVDTADWDFDTAVELLQNVNRGTYFQELLQPVKEAKRNARVKGGNGSMKVGRGRPRKVIVAPPVEVESDGIESSMLGLKISNVPPGMSMKAAAAAAAAETRWKCMGHDEKGNECTFEIEDATTLEGARKASDHWRTCELRIHATEEALEKKKANIEQAQNVLQDQLVRDPWTNLDHLVTWLEGKANKSRSWFPAGVC</sequence>
<keyword evidence="3" id="KW-0175">Coiled coil</keyword>
<dbReference type="InterPro" id="IPR022702">
    <property type="entry name" value="Cytosine_MeTrfase1_RFD"/>
</dbReference>
<gene>
    <name evidence="6" type="ORF">TWF694_002379</name>
</gene>
<evidence type="ECO:0000256" key="4">
    <source>
        <dbReference type="SAM" id="MobiDB-lite"/>
    </source>
</evidence>
<proteinExistence type="predicted"/>
<comment type="subcellular location">
    <subcellularLocation>
        <location evidence="1">Nucleus</location>
    </subcellularLocation>
</comment>
<dbReference type="AlphaFoldDB" id="A0AAV9X1S8"/>
<evidence type="ECO:0000313" key="6">
    <source>
        <dbReference type="EMBL" id="KAK6533438.1"/>
    </source>
</evidence>
<dbReference type="GO" id="GO:0005634">
    <property type="term" value="C:nucleus"/>
    <property type="evidence" value="ECO:0007669"/>
    <property type="project" value="UniProtKB-SubCell"/>
</dbReference>
<dbReference type="Proteomes" id="UP001365542">
    <property type="component" value="Unassembled WGS sequence"/>
</dbReference>
<organism evidence="6 7">
    <name type="scientific">Orbilia ellipsospora</name>
    <dbReference type="NCBI Taxonomy" id="2528407"/>
    <lineage>
        <taxon>Eukaryota</taxon>
        <taxon>Fungi</taxon>
        <taxon>Dikarya</taxon>
        <taxon>Ascomycota</taxon>
        <taxon>Pezizomycotina</taxon>
        <taxon>Orbiliomycetes</taxon>
        <taxon>Orbiliales</taxon>
        <taxon>Orbiliaceae</taxon>
        <taxon>Orbilia</taxon>
    </lineage>
</organism>
<evidence type="ECO:0000256" key="1">
    <source>
        <dbReference type="ARBA" id="ARBA00004123"/>
    </source>
</evidence>
<evidence type="ECO:0000256" key="3">
    <source>
        <dbReference type="SAM" id="Coils"/>
    </source>
</evidence>
<keyword evidence="2" id="KW-0539">Nucleus</keyword>
<evidence type="ECO:0000259" key="5">
    <source>
        <dbReference type="Pfam" id="PF12047"/>
    </source>
</evidence>
<reference evidence="6 7" key="1">
    <citation type="submission" date="2019-10" db="EMBL/GenBank/DDBJ databases">
        <authorList>
            <person name="Palmer J.M."/>
        </authorList>
    </citation>
    <scope>NUCLEOTIDE SEQUENCE [LARGE SCALE GENOMIC DNA]</scope>
    <source>
        <strain evidence="6 7">TWF694</strain>
    </source>
</reference>
<feature type="region of interest" description="Disordered" evidence="4">
    <location>
        <begin position="242"/>
        <end position="492"/>
    </location>
</feature>
<dbReference type="EMBL" id="JAVHJO010000011">
    <property type="protein sequence ID" value="KAK6533438.1"/>
    <property type="molecule type" value="Genomic_DNA"/>
</dbReference>
<comment type="caution">
    <text evidence="6">The sequence shown here is derived from an EMBL/GenBank/DDBJ whole genome shotgun (WGS) entry which is preliminary data.</text>
</comment>
<feature type="domain" description="RFTS" evidence="5">
    <location>
        <begin position="47"/>
        <end position="142"/>
    </location>
</feature>
<feature type="compositionally biased region" description="Low complexity" evidence="4">
    <location>
        <begin position="361"/>
        <end position="371"/>
    </location>
</feature>
<dbReference type="Pfam" id="PF12047">
    <property type="entry name" value="DNMT1-RFD"/>
    <property type="match status" value="1"/>
</dbReference>
<keyword evidence="7" id="KW-1185">Reference proteome</keyword>
<evidence type="ECO:0000256" key="2">
    <source>
        <dbReference type="ARBA" id="ARBA00023242"/>
    </source>
</evidence>